<keyword evidence="2" id="KW-0804">Transcription</keyword>
<dbReference type="EMBL" id="BAABKX010000013">
    <property type="protein sequence ID" value="GAA5053687.1"/>
    <property type="molecule type" value="Genomic_DNA"/>
</dbReference>
<keyword evidence="3" id="KW-0175">Coiled coil</keyword>
<feature type="coiled-coil region" evidence="3">
    <location>
        <begin position="406"/>
        <end position="433"/>
    </location>
</feature>
<evidence type="ECO:0000256" key="1">
    <source>
        <dbReference type="ARBA" id="ARBA00023015"/>
    </source>
</evidence>
<protein>
    <recommendedName>
        <fullName evidence="4">GAF domain-containing protein</fullName>
    </recommendedName>
</protein>
<dbReference type="PANTHER" id="PTHR34236">
    <property type="entry name" value="DIMETHYL SULFOXIDE REDUCTASE TRANSCRIPTIONAL ACTIVATOR"/>
    <property type="match status" value="1"/>
</dbReference>
<name>A0AAV3UJJ6_9EURY</name>
<dbReference type="AlphaFoldDB" id="A0AAV3UJJ6"/>
<dbReference type="InterPro" id="IPR031803">
    <property type="entry name" value="BAT_GAF/HTH-assoc"/>
</dbReference>
<accession>A0AAV3UJJ6</accession>
<keyword evidence="1" id="KW-0805">Transcription regulation</keyword>
<dbReference type="SUPFAM" id="SSF55781">
    <property type="entry name" value="GAF domain-like"/>
    <property type="match status" value="2"/>
</dbReference>
<dbReference type="GeneID" id="68616821"/>
<dbReference type="Gene3D" id="3.30.450.40">
    <property type="match status" value="2"/>
</dbReference>
<comment type="caution">
    <text evidence="5">The sequence shown here is derived from an EMBL/GenBank/DDBJ whole genome shotgun (WGS) entry which is preliminary data.</text>
</comment>
<dbReference type="Pfam" id="PF14417">
    <property type="entry name" value="MEDS"/>
    <property type="match status" value="1"/>
</dbReference>
<evidence type="ECO:0000313" key="6">
    <source>
        <dbReference type="Proteomes" id="UP001501729"/>
    </source>
</evidence>
<dbReference type="PANTHER" id="PTHR34236:SF1">
    <property type="entry name" value="DIMETHYL SULFOXIDE REDUCTASE TRANSCRIPTIONAL ACTIVATOR"/>
    <property type="match status" value="1"/>
</dbReference>
<proteinExistence type="predicted"/>
<organism evidence="5 6">
    <name type="scientific">Haladaptatus pallidirubidus</name>
    <dbReference type="NCBI Taxonomy" id="1008152"/>
    <lineage>
        <taxon>Archaea</taxon>
        <taxon>Methanobacteriati</taxon>
        <taxon>Methanobacteriota</taxon>
        <taxon>Stenosarchaea group</taxon>
        <taxon>Halobacteria</taxon>
        <taxon>Halobacteriales</taxon>
        <taxon>Haladaptataceae</taxon>
        <taxon>Haladaptatus</taxon>
    </lineage>
</organism>
<evidence type="ECO:0000313" key="5">
    <source>
        <dbReference type="EMBL" id="GAA5053687.1"/>
    </source>
</evidence>
<dbReference type="InterPro" id="IPR029016">
    <property type="entry name" value="GAF-like_dom_sf"/>
</dbReference>
<dbReference type="SMART" id="SM00065">
    <property type="entry name" value="GAF"/>
    <property type="match status" value="2"/>
</dbReference>
<reference evidence="5 6" key="1">
    <citation type="journal article" date="2019" name="Int. J. Syst. Evol. Microbiol.">
        <title>The Global Catalogue of Microorganisms (GCM) 10K type strain sequencing project: providing services to taxonomists for standard genome sequencing and annotation.</title>
        <authorList>
            <consortium name="The Broad Institute Genomics Platform"/>
            <consortium name="The Broad Institute Genome Sequencing Center for Infectious Disease"/>
            <person name="Wu L."/>
            <person name="Ma J."/>
        </authorList>
    </citation>
    <scope>NUCLEOTIDE SEQUENCE [LARGE SCALE GENOMIC DNA]</scope>
    <source>
        <strain evidence="5 6">JCM 17504</strain>
    </source>
</reference>
<dbReference type="Pfam" id="PF13185">
    <property type="entry name" value="GAF_2"/>
    <property type="match status" value="2"/>
</dbReference>
<evidence type="ECO:0000256" key="3">
    <source>
        <dbReference type="SAM" id="Coils"/>
    </source>
</evidence>
<evidence type="ECO:0000256" key="2">
    <source>
        <dbReference type="ARBA" id="ARBA00023163"/>
    </source>
</evidence>
<dbReference type="Pfam" id="PF04967">
    <property type="entry name" value="HTH_10"/>
    <property type="match status" value="1"/>
</dbReference>
<dbReference type="InterPro" id="IPR025847">
    <property type="entry name" value="MEDS_domain"/>
</dbReference>
<feature type="domain" description="GAF" evidence="4">
    <location>
        <begin position="275"/>
        <end position="414"/>
    </location>
</feature>
<gene>
    <name evidence="5" type="ORF">GCM10025751_31270</name>
</gene>
<dbReference type="InterPro" id="IPR003018">
    <property type="entry name" value="GAF"/>
</dbReference>
<dbReference type="Proteomes" id="UP001501729">
    <property type="component" value="Unassembled WGS sequence"/>
</dbReference>
<feature type="domain" description="GAF" evidence="4">
    <location>
        <begin position="434"/>
        <end position="595"/>
    </location>
</feature>
<evidence type="ECO:0000259" key="4">
    <source>
        <dbReference type="SMART" id="SM00065"/>
    </source>
</evidence>
<dbReference type="RefSeq" id="WP_227778506.1">
    <property type="nucleotide sequence ID" value="NZ_BAABKX010000013.1"/>
</dbReference>
<dbReference type="InterPro" id="IPR007050">
    <property type="entry name" value="HTH_bacterioopsin"/>
</dbReference>
<keyword evidence="6" id="KW-1185">Reference proteome</keyword>
<dbReference type="Pfam" id="PF15915">
    <property type="entry name" value="BAT"/>
    <property type="match status" value="1"/>
</dbReference>
<sequence>MSRDERQRGFDSASYLSDDLYRLNQIAINGTNQEYHHDPSSSRHSHIGLLYANQAEQFAGVIPLIRDGLNRGERCYYVYDDNTKADVVAAMREAGIDVKMATETGALSFHTPEELFLQEGVFDLETTIANTKETIREAIEDEGYDGIRMSGEMSWVLDREHSLDRMIKYEQTLNSLYENQPVIGICQYNVKRFDPEIINQLIRSHPNFVFGEEAARHFYYIPHEGVGSTVAPETINDDRSIYSFFERIQAYETLEQRERGLHALNEATQELMFLDGEEIAKRAPDIIRDMLGVSFASFYSYDEDSGDLKCRRSSIAAADGFNSGFSEQYLDRAWKVFVTETPDILDDLPPSTNSDGTETSPRSGVIVPLGRHGVFCTCSTHPNAFDNPTVNLAETVGANIEAALDRADRERTLQKKNEQLDRLNRINRVIREIDEALVEADTRAEIEQIVCERLTTFDPYQCIWIGDQDLTTETITPHAHAGDQNGFLESITLSTDTTSAKQGPVTTARQTRKVQVVQDVLTDPEFKPWRETALSHGFRACISIPLVYQKSVYGVLTLYTGSPNSFNELEKTVLTELGETIAHAIDAAETKQTLRTDSVTEVTLRIQESDNILTQLAHESQCETEFNFDGLVPQSDGSAHLFFTTHGVAPKDVLAGAKQVAGIAELQAIRDDEEQCVFEAIVTRPTLASHILENQGLIRSLTVTDTTINAVIDLPATTTVREFVETMQERYQSTELMTRRVHDRPIKSRHDLRNALTERFTERQREILETAYRSGFFESPRVRTGKELSETLDITQSTFSHHLREAQRRLCELVFENS</sequence>